<dbReference type="Gene3D" id="1.10.150.240">
    <property type="entry name" value="Putative phosphatase, domain 2"/>
    <property type="match status" value="1"/>
</dbReference>
<protein>
    <submittedName>
        <fullName evidence="5">Uncharacterized protein</fullName>
    </submittedName>
</protein>
<dbReference type="RefSeq" id="WP_090029700.1">
    <property type="nucleotide sequence ID" value="NZ_BONM01000023.1"/>
</dbReference>
<evidence type="ECO:0000256" key="4">
    <source>
        <dbReference type="ARBA" id="ARBA00022842"/>
    </source>
</evidence>
<evidence type="ECO:0000313" key="5">
    <source>
        <dbReference type="EMBL" id="SFA69145.1"/>
    </source>
</evidence>
<dbReference type="InterPro" id="IPR006439">
    <property type="entry name" value="HAD-SF_hydro_IA"/>
</dbReference>
<name>A0A1I0UYM2_9CELL</name>
<accession>A0A1I0UYM2</accession>
<comment type="similarity">
    <text evidence="2">Belongs to the HAD-like hydrolase superfamily. CbbY/CbbZ/Gph/YieH family.</text>
</comment>
<dbReference type="InterPro" id="IPR023214">
    <property type="entry name" value="HAD_sf"/>
</dbReference>
<comment type="cofactor">
    <cofactor evidence="1">
        <name>Mg(2+)</name>
        <dbReference type="ChEBI" id="CHEBI:18420"/>
    </cofactor>
</comment>
<dbReference type="InterPro" id="IPR041492">
    <property type="entry name" value="HAD_2"/>
</dbReference>
<dbReference type="Gene3D" id="3.40.50.1000">
    <property type="entry name" value="HAD superfamily/HAD-like"/>
    <property type="match status" value="1"/>
</dbReference>
<dbReference type="GO" id="GO:0046872">
    <property type="term" value="F:metal ion binding"/>
    <property type="evidence" value="ECO:0007669"/>
    <property type="project" value="UniProtKB-KW"/>
</dbReference>
<sequence length="210" mass="23121">MIRAVVFDMDGVLIDAKDWHYEALNRALALFGAQIERADHLAIYDGLPTRAKLEMLSQRTGLPRRLHAFINDLKQSYTLELVHERCRPVFAHEYALSRLRERGYRLALASNSVRESVDLMMSRSALGGYLDFSLCNADVARAKPDPEIYLLASERLGLDPSEVLVVEDNDNGIAAARAAGTHLLVVGSVEDVTFAAISARIAEVDAGVVA</sequence>
<dbReference type="OrthoDB" id="9812856at2"/>
<dbReference type="AlphaFoldDB" id="A0A1I0UYM2"/>
<dbReference type="EMBL" id="FOKA01000001">
    <property type="protein sequence ID" value="SFA69145.1"/>
    <property type="molecule type" value="Genomic_DNA"/>
</dbReference>
<dbReference type="InterPro" id="IPR051600">
    <property type="entry name" value="Beta-PGM-like"/>
</dbReference>
<keyword evidence="4" id="KW-0460">Magnesium</keyword>
<keyword evidence="6" id="KW-1185">Reference proteome</keyword>
<proteinExistence type="inferred from homology"/>
<evidence type="ECO:0000256" key="2">
    <source>
        <dbReference type="ARBA" id="ARBA00006171"/>
    </source>
</evidence>
<evidence type="ECO:0000313" key="6">
    <source>
        <dbReference type="Proteomes" id="UP000199012"/>
    </source>
</evidence>
<reference evidence="5 6" key="1">
    <citation type="submission" date="2016-10" db="EMBL/GenBank/DDBJ databases">
        <authorList>
            <person name="de Groot N.N."/>
        </authorList>
    </citation>
    <scope>NUCLEOTIDE SEQUENCE [LARGE SCALE GENOMIC DNA]</scope>
    <source>
        <strain evidence="5 6">CGMCC 4.6945</strain>
    </source>
</reference>
<evidence type="ECO:0000256" key="3">
    <source>
        <dbReference type="ARBA" id="ARBA00022723"/>
    </source>
</evidence>
<keyword evidence="3" id="KW-0479">Metal-binding</keyword>
<dbReference type="Proteomes" id="UP000199012">
    <property type="component" value="Unassembled WGS sequence"/>
</dbReference>
<dbReference type="SFLD" id="SFLDG01129">
    <property type="entry name" value="C1.5:_HAD__Beta-PGM__Phosphata"/>
    <property type="match status" value="1"/>
</dbReference>
<dbReference type="SFLD" id="SFLDG01135">
    <property type="entry name" value="C1.5.6:_HAD__Beta-PGM__Phospha"/>
    <property type="match status" value="1"/>
</dbReference>
<gene>
    <name evidence="5" type="ORF">SAMN05421867_10119</name>
</gene>
<organism evidence="5 6">
    <name type="scientific">Cellulomonas marina</name>
    <dbReference type="NCBI Taxonomy" id="988821"/>
    <lineage>
        <taxon>Bacteria</taxon>
        <taxon>Bacillati</taxon>
        <taxon>Actinomycetota</taxon>
        <taxon>Actinomycetes</taxon>
        <taxon>Micrococcales</taxon>
        <taxon>Cellulomonadaceae</taxon>
        <taxon>Cellulomonas</taxon>
    </lineage>
</organism>
<evidence type="ECO:0000256" key="1">
    <source>
        <dbReference type="ARBA" id="ARBA00001946"/>
    </source>
</evidence>
<dbReference type="NCBIfam" id="TIGR01509">
    <property type="entry name" value="HAD-SF-IA-v3"/>
    <property type="match status" value="1"/>
</dbReference>
<dbReference type="GO" id="GO:0003824">
    <property type="term" value="F:catalytic activity"/>
    <property type="evidence" value="ECO:0007669"/>
    <property type="project" value="UniProtKB-ARBA"/>
</dbReference>
<dbReference type="InterPro" id="IPR023198">
    <property type="entry name" value="PGP-like_dom2"/>
</dbReference>
<dbReference type="Pfam" id="PF13419">
    <property type="entry name" value="HAD_2"/>
    <property type="match status" value="1"/>
</dbReference>
<dbReference type="PANTHER" id="PTHR46193:SF9">
    <property type="entry name" value="HALOACID DEHALOGENASE-LIKE HYDROLASE DOMAIN-CONTAINING PROTEIN SGPP"/>
    <property type="match status" value="1"/>
</dbReference>
<dbReference type="InterPro" id="IPR036412">
    <property type="entry name" value="HAD-like_sf"/>
</dbReference>
<dbReference type="SFLD" id="SFLDS00003">
    <property type="entry name" value="Haloacid_Dehalogenase"/>
    <property type="match status" value="1"/>
</dbReference>
<dbReference type="PANTHER" id="PTHR46193">
    <property type="entry name" value="6-PHOSPHOGLUCONATE PHOSPHATASE"/>
    <property type="match status" value="1"/>
</dbReference>
<dbReference type="NCBIfam" id="TIGR01549">
    <property type="entry name" value="HAD-SF-IA-v1"/>
    <property type="match status" value="1"/>
</dbReference>
<dbReference type="STRING" id="988821.SAMN05421867_10119"/>
<dbReference type="SUPFAM" id="SSF56784">
    <property type="entry name" value="HAD-like"/>
    <property type="match status" value="1"/>
</dbReference>